<sequence>VGAPLVGRSLRIASMTRLKLPRGALLSCLRKPTLCQARHLSDHGSAWKRIQEDRFGAKVGSSRSHASASDAAAATSLLSFIEERENIVVISGAGISTESDIPDYRGPKGAYTTGFKPVMHQKFVSCEKTRRRYWGRSQLGWPKFSLCRPNAGHFGLARLEAIGRVKAIVTQNVDRLHQAAGSREVLELHGTTHTVGCLSCDYQACRESFQRTLDALNPGPGNVGDVGNIDEVARHTTPEGTPGLQRPDGDVEAEIGAGYVVPACPRCGGILKPDVTFFGDNVPRWRVDAANDLVASSDGVLVVGSSLMTFSAFRLAKLAEKEGKKIAVLNMGHTRIDGMASVVVKCEAPIGQAMSQIIKCGNF</sequence>
<feature type="domain" description="Deacetylase sirtuin-type" evidence="4">
    <location>
        <begin position="63"/>
        <end position="363"/>
    </location>
</feature>
<dbReference type="SUPFAM" id="SSF52467">
    <property type="entry name" value="DHS-like NAD/FAD-binding domain"/>
    <property type="match status" value="1"/>
</dbReference>
<evidence type="ECO:0000313" key="5">
    <source>
        <dbReference type="EMBL" id="CAE0017203.1"/>
    </source>
</evidence>
<keyword evidence="2" id="KW-0520">NAD</keyword>
<feature type="binding site" evidence="3">
    <location>
        <position position="267"/>
    </location>
    <ligand>
        <name>Zn(2+)</name>
        <dbReference type="ChEBI" id="CHEBI:29105"/>
    </ligand>
</feature>
<keyword evidence="1" id="KW-0808">Transferase</keyword>
<reference evidence="5" key="1">
    <citation type="submission" date="2021-01" db="EMBL/GenBank/DDBJ databases">
        <authorList>
            <person name="Corre E."/>
            <person name="Pelletier E."/>
            <person name="Niang G."/>
            <person name="Scheremetjew M."/>
            <person name="Finn R."/>
            <person name="Kale V."/>
            <person name="Holt S."/>
            <person name="Cochrane G."/>
            <person name="Meng A."/>
            <person name="Brown T."/>
            <person name="Cohen L."/>
        </authorList>
    </citation>
    <scope>NUCLEOTIDE SEQUENCE</scope>
    <source>
        <strain evidence="5">RCC856</strain>
    </source>
</reference>
<dbReference type="PANTHER" id="PTHR11085:SF10">
    <property type="entry name" value="NAD-DEPENDENT PROTEIN DEACYLASE SIRTUIN-5, MITOCHONDRIAL-RELATED"/>
    <property type="match status" value="1"/>
</dbReference>
<evidence type="ECO:0000256" key="1">
    <source>
        <dbReference type="ARBA" id="ARBA00022679"/>
    </source>
</evidence>
<dbReference type="GO" id="GO:0046872">
    <property type="term" value="F:metal ion binding"/>
    <property type="evidence" value="ECO:0007669"/>
    <property type="project" value="UniProtKB-KW"/>
</dbReference>
<evidence type="ECO:0000259" key="4">
    <source>
        <dbReference type="PROSITE" id="PS50305"/>
    </source>
</evidence>
<dbReference type="GO" id="GO:0017136">
    <property type="term" value="F:histone deacetylase activity, NAD-dependent"/>
    <property type="evidence" value="ECO:0007669"/>
    <property type="project" value="TreeGrafter"/>
</dbReference>
<name>A0A7S2Z1U6_9CHLO</name>
<protein>
    <recommendedName>
        <fullName evidence="4">Deacetylase sirtuin-type domain-containing protein</fullName>
    </recommendedName>
</protein>
<evidence type="ECO:0000256" key="3">
    <source>
        <dbReference type="PROSITE-ProRule" id="PRU00236"/>
    </source>
</evidence>
<evidence type="ECO:0000256" key="2">
    <source>
        <dbReference type="ARBA" id="ARBA00023027"/>
    </source>
</evidence>
<dbReference type="Gene3D" id="3.30.1600.10">
    <property type="entry name" value="SIR2/SIRT2 'Small Domain"/>
    <property type="match status" value="1"/>
</dbReference>
<dbReference type="InterPro" id="IPR026591">
    <property type="entry name" value="Sirtuin_cat_small_dom_sf"/>
</dbReference>
<dbReference type="PROSITE" id="PS50305">
    <property type="entry name" value="SIRTUIN"/>
    <property type="match status" value="1"/>
</dbReference>
<dbReference type="AlphaFoldDB" id="A0A7S2Z1U6"/>
<feature type="binding site" evidence="3">
    <location>
        <position position="197"/>
    </location>
    <ligand>
        <name>Zn(2+)</name>
        <dbReference type="ChEBI" id="CHEBI:29105"/>
    </ligand>
</feature>
<keyword evidence="3" id="KW-0479">Metal-binding</keyword>
<dbReference type="GO" id="GO:0070403">
    <property type="term" value="F:NAD+ binding"/>
    <property type="evidence" value="ECO:0007669"/>
    <property type="project" value="InterPro"/>
</dbReference>
<dbReference type="NCBIfam" id="NF003738">
    <property type="entry name" value="PRK05333.1"/>
    <property type="match status" value="1"/>
</dbReference>
<feature type="non-terminal residue" evidence="5">
    <location>
        <position position="1"/>
    </location>
</feature>
<organism evidence="5">
    <name type="scientific">Chloropicon laureae</name>
    <dbReference type="NCBI Taxonomy" id="464258"/>
    <lineage>
        <taxon>Eukaryota</taxon>
        <taxon>Viridiplantae</taxon>
        <taxon>Chlorophyta</taxon>
        <taxon>Chloropicophyceae</taxon>
        <taxon>Chloropicales</taxon>
        <taxon>Chloropicaceae</taxon>
        <taxon>Chloropicon</taxon>
    </lineage>
</organism>
<dbReference type="Pfam" id="PF02146">
    <property type="entry name" value="SIR2"/>
    <property type="match status" value="1"/>
</dbReference>
<dbReference type="EMBL" id="HBHU01005326">
    <property type="protein sequence ID" value="CAE0017203.1"/>
    <property type="molecule type" value="Transcribed_RNA"/>
</dbReference>
<dbReference type="InterPro" id="IPR003000">
    <property type="entry name" value="Sirtuin"/>
</dbReference>
<dbReference type="PANTHER" id="PTHR11085">
    <property type="entry name" value="NAD-DEPENDENT PROTEIN DEACYLASE SIRTUIN-5, MITOCHONDRIAL-RELATED"/>
    <property type="match status" value="1"/>
</dbReference>
<accession>A0A7S2Z1U6</accession>
<feature type="active site" description="Proton acceptor" evidence="3">
    <location>
        <position position="189"/>
    </location>
</feature>
<dbReference type="InterPro" id="IPR029035">
    <property type="entry name" value="DHS-like_NAD/FAD-binding_dom"/>
</dbReference>
<dbReference type="Gene3D" id="3.40.50.1220">
    <property type="entry name" value="TPP-binding domain"/>
    <property type="match status" value="1"/>
</dbReference>
<feature type="binding site" evidence="3">
    <location>
        <position position="200"/>
    </location>
    <ligand>
        <name>Zn(2+)</name>
        <dbReference type="ChEBI" id="CHEBI:29105"/>
    </ligand>
</feature>
<gene>
    <name evidence="5" type="ORF">CLAU1311_LOCUS3437</name>
</gene>
<dbReference type="InterPro" id="IPR026590">
    <property type="entry name" value="Ssirtuin_cat_dom"/>
</dbReference>
<keyword evidence="3" id="KW-0862">Zinc</keyword>
<feature type="binding site" evidence="3">
    <location>
        <position position="264"/>
    </location>
    <ligand>
        <name>Zn(2+)</name>
        <dbReference type="ChEBI" id="CHEBI:29105"/>
    </ligand>
</feature>
<dbReference type="InterPro" id="IPR050134">
    <property type="entry name" value="NAD-dep_sirtuin_deacylases"/>
</dbReference>
<proteinExistence type="predicted"/>